<keyword evidence="1" id="KW-1133">Transmembrane helix</keyword>
<keyword evidence="3" id="KW-1185">Reference proteome</keyword>
<dbReference type="EMBL" id="JAADJG010000689">
    <property type="protein sequence ID" value="KAF4439462.1"/>
    <property type="molecule type" value="Genomic_DNA"/>
</dbReference>
<sequence>MLILLATQIILFSAELFSYGTQRYRWLWTPLKPRIWLKVTTGFFPLIPTLQGLFYALLMIVDLDPIYKDKGGRCLTLGVDGDLAGDGVRIATWAQVIILFIISFAGMFHPEATGVKEIGAGLVLTHLSLSIAMVVQLGQNTLSPVDAVIGCMILDAQNMALSMQLTAKETLAARWQVLIVIIVQTFGLCNVGIIMSSLFRNSLDTSQCECLTVFWWAWAGNCSPPSEEQNVFWIYYIFRILNLIQSSLHSSINTIPFHKAERKYSVPMSLYYREGQVLHITCPRFQEDGSPAYYEQYPATLTATYAFNGMFAIASMTTAELALGRLHLRPTAALSSIGQIIALVVSGTTVLRALWLFAILLRKRDALDFIWPFHTARPPIGRFFSDHDSDTATLDPNDIPLRSHIVSTSPTPLSTVVRHRYNTFPPI</sequence>
<reference evidence="2" key="1">
    <citation type="submission" date="2020-01" db="EMBL/GenBank/DDBJ databases">
        <title>Identification and distribution of gene clusters putatively required for synthesis of sphingolipid metabolism inhibitors in phylogenetically diverse species of the filamentous fungus Fusarium.</title>
        <authorList>
            <person name="Kim H.-S."/>
            <person name="Busman M."/>
            <person name="Brown D.W."/>
            <person name="Divon H."/>
            <person name="Uhlig S."/>
            <person name="Proctor R.H."/>
        </authorList>
    </citation>
    <scope>NUCLEOTIDE SEQUENCE</scope>
    <source>
        <strain evidence="2">NRRL 53441</strain>
    </source>
</reference>
<dbReference type="Proteomes" id="UP000605986">
    <property type="component" value="Unassembled WGS sequence"/>
</dbReference>
<dbReference type="AlphaFoldDB" id="A0A8H4JUV4"/>
<organism evidence="2 3">
    <name type="scientific">Fusarium austroafricanum</name>
    <dbReference type="NCBI Taxonomy" id="2364996"/>
    <lineage>
        <taxon>Eukaryota</taxon>
        <taxon>Fungi</taxon>
        <taxon>Dikarya</taxon>
        <taxon>Ascomycota</taxon>
        <taxon>Pezizomycotina</taxon>
        <taxon>Sordariomycetes</taxon>
        <taxon>Hypocreomycetidae</taxon>
        <taxon>Hypocreales</taxon>
        <taxon>Nectriaceae</taxon>
        <taxon>Fusarium</taxon>
        <taxon>Fusarium concolor species complex</taxon>
    </lineage>
</organism>
<feature type="transmembrane region" description="Helical" evidence="1">
    <location>
        <begin position="340"/>
        <end position="361"/>
    </location>
</feature>
<feature type="transmembrane region" description="Helical" evidence="1">
    <location>
        <begin position="175"/>
        <end position="199"/>
    </location>
</feature>
<evidence type="ECO:0000313" key="3">
    <source>
        <dbReference type="Proteomes" id="UP000605986"/>
    </source>
</evidence>
<comment type="caution">
    <text evidence="2">The sequence shown here is derived from an EMBL/GenBank/DDBJ whole genome shotgun (WGS) entry which is preliminary data.</text>
</comment>
<feature type="transmembrane region" description="Helical" evidence="1">
    <location>
        <begin position="90"/>
        <end position="109"/>
    </location>
</feature>
<name>A0A8H4JUV4_9HYPO</name>
<evidence type="ECO:0000313" key="2">
    <source>
        <dbReference type="EMBL" id="KAF4439462.1"/>
    </source>
</evidence>
<keyword evidence="1" id="KW-0472">Membrane</keyword>
<feature type="transmembrane region" description="Helical" evidence="1">
    <location>
        <begin position="42"/>
        <end position="63"/>
    </location>
</feature>
<accession>A0A8H4JUV4</accession>
<dbReference type="OrthoDB" id="4834801at2759"/>
<protein>
    <submittedName>
        <fullName evidence="2">Uncharacterized protein</fullName>
    </submittedName>
</protein>
<keyword evidence="1" id="KW-0812">Transmembrane</keyword>
<gene>
    <name evidence="2" type="ORF">F53441_12569</name>
</gene>
<evidence type="ECO:0000256" key="1">
    <source>
        <dbReference type="SAM" id="Phobius"/>
    </source>
</evidence>
<proteinExistence type="predicted"/>